<evidence type="ECO:0000313" key="4">
    <source>
        <dbReference type="Proteomes" id="UP001240777"/>
    </source>
</evidence>
<dbReference type="Proteomes" id="UP001177258">
    <property type="component" value="Unassembled WGS sequence"/>
</dbReference>
<dbReference type="AlphaFoldDB" id="A0AA90T9U4"/>
<protein>
    <recommendedName>
        <fullName evidence="5">Glycosyl transferase family 28 C-terminal domain-containing protein</fullName>
    </recommendedName>
</protein>
<organism evidence="2 3">
    <name type="scientific">Helicobacter cappadocius</name>
    <dbReference type="NCBI Taxonomy" id="3063998"/>
    <lineage>
        <taxon>Bacteria</taxon>
        <taxon>Pseudomonadati</taxon>
        <taxon>Campylobacterota</taxon>
        <taxon>Epsilonproteobacteria</taxon>
        <taxon>Campylobacterales</taxon>
        <taxon>Helicobacteraceae</taxon>
        <taxon>Helicobacter</taxon>
    </lineage>
</organism>
<dbReference type="PANTHER" id="PTHR21015">
    <property type="entry name" value="UDP-N-ACETYLGLUCOSAMINE--N-ACETYLMURAMYL-(PENTAPEPTIDE) PYROPHOSPHORYL-UNDECAPRENOL N-ACETYLGLUCOSAMINE TRANSFERASE 1"/>
    <property type="match status" value="1"/>
</dbReference>
<reference evidence="1 3" key="3">
    <citation type="journal article" date="2024" name="Syst. Appl. Microbiol.">
        <title>Helicobacter cappadocius sp. nov., from lizards: The first psychrotrophic Helicobacter species.</title>
        <authorList>
            <person name="Aydin F."/>
            <person name="Tarhane S."/>
            <person name="Karakaya E."/>
            <person name="Abay S."/>
            <person name="Kayman T."/>
            <person name="Guran O."/>
            <person name="Bozkurt E."/>
            <person name="Uzum N."/>
            <person name="Avci A."/>
            <person name="Olgun K."/>
            <person name="Jablonski D."/>
            <person name="Guran C."/>
            <person name="Burcin Saticioglu I."/>
        </authorList>
    </citation>
    <scope>NUCLEOTIDE SEQUENCE [LARGE SCALE GENOMIC DNA]</scope>
    <source>
        <strain evidence="1">Faydin-H75</strain>
        <strain evidence="3">faydin-H76</strain>
    </source>
</reference>
<dbReference type="Gene3D" id="3.40.50.11190">
    <property type="match status" value="1"/>
</dbReference>
<evidence type="ECO:0000313" key="2">
    <source>
        <dbReference type="EMBL" id="MDP2539212.1"/>
    </source>
</evidence>
<dbReference type="Gene3D" id="3.40.50.2000">
    <property type="entry name" value="Glycogen Phosphorylase B"/>
    <property type="match status" value="1"/>
</dbReference>
<accession>A0AA90T9U4</accession>
<dbReference type="EMBL" id="JAUYZK010000007">
    <property type="protein sequence ID" value="MDP2539212.1"/>
    <property type="molecule type" value="Genomic_DNA"/>
</dbReference>
<dbReference type="Proteomes" id="UP001240777">
    <property type="component" value="Unassembled WGS sequence"/>
</dbReference>
<dbReference type="EMBL" id="JAUPEV010000007">
    <property type="protein sequence ID" value="MDO7253358.1"/>
    <property type="molecule type" value="Genomic_DNA"/>
</dbReference>
<dbReference type="RefSeq" id="WP_305517203.1">
    <property type="nucleotide sequence ID" value="NZ_JAUPEV010000007.1"/>
</dbReference>
<reference evidence="2 4" key="1">
    <citation type="submission" date="2023-07" db="EMBL/GenBank/DDBJ databases">
        <title>Unpublished Manusciprt.</title>
        <authorList>
            <person name="Aydin F."/>
            <person name="Tarhane S."/>
            <person name="Saticioglu I.B."/>
            <person name="Karakaya E."/>
            <person name="Abay S."/>
            <person name="Guran O."/>
            <person name="Bozkurt E."/>
            <person name="Uzum N."/>
            <person name="Olgun K."/>
            <person name="Jablonski D."/>
        </authorList>
    </citation>
    <scope>NUCLEOTIDE SEQUENCE</scope>
    <source>
        <strain evidence="4">faydin-H75</strain>
        <strain evidence="2">Faydin-H76</strain>
    </source>
</reference>
<name>A0AA90T9U4_9HELI</name>
<dbReference type="SUPFAM" id="SSF53756">
    <property type="entry name" value="UDP-Glycosyltransferase/glycogen phosphorylase"/>
    <property type="match status" value="1"/>
</dbReference>
<evidence type="ECO:0000313" key="3">
    <source>
        <dbReference type="Proteomes" id="UP001177258"/>
    </source>
</evidence>
<evidence type="ECO:0000313" key="1">
    <source>
        <dbReference type="EMBL" id="MDO7253358.1"/>
    </source>
</evidence>
<proteinExistence type="predicted"/>
<evidence type="ECO:0008006" key="5">
    <source>
        <dbReference type="Google" id="ProtNLM"/>
    </source>
</evidence>
<dbReference type="GO" id="GO:0016757">
    <property type="term" value="F:glycosyltransferase activity"/>
    <property type="evidence" value="ECO:0007669"/>
    <property type="project" value="TreeGrafter"/>
</dbReference>
<dbReference type="PANTHER" id="PTHR21015:SF22">
    <property type="entry name" value="GLYCOSYLTRANSFERASE"/>
    <property type="match status" value="1"/>
</dbReference>
<gene>
    <name evidence="1" type="ORF">Q5I04_05470</name>
    <name evidence="2" type="ORF">Q5I06_05430</name>
</gene>
<comment type="caution">
    <text evidence="2">The sequence shown here is derived from an EMBL/GenBank/DDBJ whole genome shotgun (WGS) entry which is preliminary data.</text>
</comment>
<reference evidence="1" key="2">
    <citation type="submission" date="2023-07" db="EMBL/GenBank/DDBJ databases">
        <authorList>
            <person name="Aydin F."/>
            <person name="Tarhane S."/>
            <person name="Saticioglu I.B."/>
            <person name="Karakaya E."/>
            <person name="Abay S."/>
            <person name="Guran O."/>
            <person name="Bozkurt E."/>
            <person name="Uzum N."/>
            <person name="Olgun K."/>
            <person name="Jablonski D."/>
        </authorList>
    </citation>
    <scope>NUCLEOTIDE SEQUENCE</scope>
    <source>
        <strain evidence="1">Faydin-H75</strain>
    </source>
</reference>
<sequence>MKIKIFTEAGYPYGLGHLTRCIRLKKILDQYVKNTTIYHYGVNSIEGSKYLNWLDSAAFDSLILDTDLVVIDSYEANEVFYQKASKFCKKLIVLDDTNRLLYPLNCVIINGALGAQSLYPKKKNYLAGIEYAIIDKIFFDSKISKKDIQNILITFGGSDPENMTEKTLKILDDMPYQKHIILPQRFCGKPSFKGNYYQNISASQMANIMKKCDVAISAGGGTLNELAMSKTPTLIIPIAQNQIFQSKQWESTGGMKITSLESLDKDFATIIPMKIREEMSQAFQTIRFGNLLLKKIEEIITEVME</sequence>
<keyword evidence="4" id="KW-1185">Reference proteome</keyword>